<evidence type="ECO:0000313" key="2">
    <source>
        <dbReference type="Proteomes" id="UP000053669"/>
    </source>
</evidence>
<dbReference type="SUPFAM" id="SSF52402">
    <property type="entry name" value="Adenine nucleotide alpha hydrolases-like"/>
    <property type="match status" value="1"/>
</dbReference>
<dbReference type="STRING" id="58343.AQJ46_47945"/>
<organism evidence="1 2">
    <name type="scientific">Streptomyces canus</name>
    <dbReference type="NCBI Taxonomy" id="58343"/>
    <lineage>
        <taxon>Bacteria</taxon>
        <taxon>Bacillati</taxon>
        <taxon>Actinomycetota</taxon>
        <taxon>Actinomycetes</taxon>
        <taxon>Kitasatosporales</taxon>
        <taxon>Streptomycetaceae</taxon>
        <taxon>Streptomyces</taxon>
        <taxon>Streptomyces aurantiacus group</taxon>
    </lineage>
</organism>
<proteinExistence type="predicted"/>
<dbReference type="AlphaFoldDB" id="A0A101RKP6"/>
<comment type="caution">
    <text evidence="1">The sequence shown here is derived from an EMBL/GenBank/DDBJ whole genome shotgun (WGS) entry which is preliminary data.</text>
</comment>
<name>A0A101RKP6_9ACTN</name>
<dbReference type="Gene3D" id="3.40.50.620">
    <property type="entry name" value="HUPs"/>
    <property type="match status" value="1"/>
</dbReference>
<protein>
    <recommendedName>
        <fullName evidence="3">Phosphoadenosine phosphosulphate reductase domain-containing protein</fullName>
    </recommendedName>
</protein>
<reference evidence="1 2" key="1">
    <citation type="submission" date="2015-10" db="EMBL/GenBank/DDBJ databases">
        <title>Draft genome sequence of Streptomyces canus DSM 40017, type strain for the species Streptomyces canus.</title>
        <authorList>
            <person name="Ruckert C."/>
            <person name="Winkler A."/>
            <person name="Kalinowski J."/>
            <person name="Kampfer P."/>
            <person name="Glaeser S."/>
        </authorList>
    </citation>
    <scope>NUCLEOTIDE SEQUENCE [LARGE SCALE GENOMIC DNA]</scope>
    <source>
        <strain evidence="1 2">DSM 40017</strain>
    </source>
</reference>
<evidence type="ECO:0008006" key="3">
    <source>
        <dbReference type="Google" id="ProtNLM"/>
    </source>
</evidence>
<dbReference type="InterPro" id="IPR014729">
    <property type="entry name" value="Rossmann-like_a/b/a_fold"/>
</dbReference>
<evidence type="ECO:0000313" key="1">
    <source>
        <dbReference type="EMBL" id="KUN57299.1"/>
    </source>
</evidence>
<dbReference type="EMBL" id="LMWU01000074">
    <property type="protein sequence ID" value="KUN57299.1"/>
    <property type="molecule type" value="Genomic_DNA"/>
</dbReference>
<sequence length="252" mass="28659">MTPGRHIVQFSGGIGSFGAAVRVAERYGTDRLTLLIADTGIEDQDLWRFAEDTGRLLDVPLTRVRDGRTPWEVFHDKKFLGNDRLAPCSQVLKQIPCRRWMETHADPADTLVYIGIEDTPRDRARIPAIARNWAPWQTRFPLCGRREETLTKDQLLNEARALGVEPPRLYGLGFKHNNCAGMCVRAGQRQWLHLLDVMPERYAEAEAEEEGLRSRLGNVSILRDRRGGTTRPLPLRELRARARAEGGRRRAS</sequence>
<accession>A0A101RKP6</accession>
<dbReference type="Proteomes" id="UP000053669">
    <property type="component" value="Unassembled WGS sequence"/>
</dbReference>
<gene>
    <name evidence="1" type="ORF">AQJ46_47945</name>
</gene>